<evidence type="ECO:0000313" key="2">
    <source>
        <dbReference type="Proteomes" id="UP001367508"/>
    </source>
</evidence>
<evidence type="ECO:0000313" key="1">
    <source>
        <dbReference type="EMBL" id="KAK7337521.1"/>
    </source>
</evidence>
<dbReference type="AlphaFoldDB" id="A0AAN9QK01"/>
<name>A0AAN9QK01_CANGL</name>
<keyword evidence="2" id="KW-1185">Reference proteome</keyword>
<sequence>MEPSLSKRPTLESIADRITCYDSVPLPPLEDSWKIVTGCKQIRNMCTQMLSRVRYNVYILILSAACTSSKYP</sequence>
<proteinExistence type="predicted"/>
<accession>A0AAN9QK01</accession>
<reference evidence="1 2" key="1">
    <citation type="submission" date="2024-01" db="EMBL/GenBank/DDBJ databases">
        <title>The genomes of 5 underutilized Papilionoideae crops provide insights into root nodulation and disease resistanc.</title>
        <authorList>
            <person name="Jiang F."/>
        </authorList>
    </citation>
    <scope>NUCLEOTIDE SEQUENCE [LARGE SCALE GENOMIC DNA]</scope>
    <source>
        <strain evidence="1">LVBAO_FW01</strain>
        <tissue evidence="1">Leaves</tissue>
    </source>
</reference>
<gene>
    <name evidence="1" type="ORF">VNO77_18100</name>
</gene>
<dbReference type="EMBL" id="JAYMYQ010000004">
    <property type="protein sequence ID" value="KAK7337521.1"/>
    <property type="molecule type" value="Genomic_DNA"/>
</dbReference>
<protein>
    <submittedName>
        <fullName evidence="1">Uncharacterized protein</fullName>
    </submittedName>
</protein>
<dbReference type="Proteomes" id="UP001367508">
    <property type="component" value="Unassembled WGS sequence"/>
</dbReference>
<organism evidence="1 2">
    <name type="scientific">Canavalia gladiata</name>
    <name type="common">Sword bean</name>
    <name type="synonym">Dolichos gladiatus</name>
    <dbReference type="NCBI Taxonomy" id="3824"/>
    <lineage>
        <taxon>Eukaryota</taxon>
        <taxon>Viridiplantae</taxon>
        <taxon>Streptophyta</taxon>
        <taxon>Embryophyta</taxon>
        <taxon>Tracheophyta</taxon>
        <taxon>Spermatophyta</taxon>
        <taxon>Magnoliopsida</taxon>
        <taxon>eudicotyledons</taxon>
        <taxon>Gunneridae</taxon>
        <taxon>Pentapetalae</taxon>
        <taxon>rosids</taxon>
        <taxon>fabids</taxon>
        <taxon>Fabales</taxon>
        <taxon>Fabaceae</taxon>
        <taxon>Papilionoideae</taxon>
        <taxon>50 kb inversion clade</taxon>
        <taxon>NPAAA clade</taxon>
        <taxon>indigoferoid/millettioid clade</taxon>
        <taxon>Phaseoleae</taxon>
        <taxon>Canavalia</taxon>
    </lineage>
</organism>
<comment type="caution">
    <text evidence="1">The sequence shown here is derived from an EMBL/GenBank/DDBJ whole genome shotgun (WGS) entry which is preliminary data.</text>
</comment>